<proteinExistence type="predicted"/>
<protein>
    <submittedName>
        <fullName evidence="1">Uncharacterized protein</fullName>
    </submittedName>
</protein>
<sequence>MRGDQREDERAQELALNATWIVTATGANTDPPGHPQNSPFSGQFLTAGAANGDLVRALKLNMWRLLPPRVVAELTP</sequence>
<gene>
    <name evidence="1" type="ORF">GCM10023217_31970</name>
</gene>
<evidence type="ECO:0000313" key="1">
    <source>
        <dbReference type="EMBL" id="GAA4757393.1"/>
    </source>
</evidence>
<keyword evidence="2" id="KW-1185">Reference proteome</keyword>
<reference evidence="2" key="1">
    <citation type="journal article" date="2019" name="Int. J. Syst. Evol. Microbiol.">
        <title>The Global Catalogue of Microorganisms (GCM) 10K type strain sequencing project: providing services to taxonomists for standard genome sequencing and annotation.</title>
        <authorList>
            <consortium name="The Broad Institute Genomics Platform"/>
            <consortium name="The Broad Institute Genome Sequencing Center for Infectious Disease"/>
            <person name="Wu L."/>
            <person name="Ma J."/>
        </authorList>
    </citation>
    <scope>NUCLEOTIDE SEQUENCE [LARGE SCALE GENOMIC DNA]</scope>
    <source>
        <strain evidence="2">JCM 18077</strain>
    </source>
</reference>
<comment type="caution">
    <text evidence="1">The sequence shown here is derived from an EMBL/GenBank/DDBJ whole genome shotgun (WGS) entry which is preliminary data.</text>
</comment>
<name>A0ABP8ZIR5_9ACTN</name>
<dbReference type="Proteomes" id="UP001500822">
    <property type="component" value="Unassembled WGS sequence"/>
</dbReference>
<dbReference type="EMBL" id="BAABIE010000018">
    <property type="protein sequence ID" value="GAA4757393.1"/>
    <property type="molecule type" value="Genomic_DNA"/>
</dbReference>
<organism evidence="1 2">
    <name type="scientific">Gordonia alkaliphila</name>
    <dbReference type="NCBI Taxonomy" id="1053547"/>
    <lineage>
        <taxon>Bacteria</taxon>
        <taxon>Bacillati</taxon>
        <taxon>Actinomycetota</taxon>
        <taxon>Actinomycetes</taxon>
        <taxon>Mycobacteriales</taxon>
        <taxon>Gordoniaceae</taxon>
        <taxon>Gordonia</taxon>
    </lineage>
</organism>
<accession>A0ABP8ZIR5</accession>
<evidence type="ECO:0000313" key="2">
    <source>
        <dbReference type="Proteomes" id="UP001500822"/>
    </source>
</evidence>